<feature type="transmembrane region" description="Helical" evidence="1">
    <location>
        <begin position="6"/>
        <end position="27"/>
    </location>
</feature>
<evidence type="ECO:0000313" key="2">
    <source>
        <dbReference type="EMBL" id="ERJ97509.1"/>
    </source>
</evidence>
<protein>
    <submittedName>
        <fullName evidence="2">Uncharacterized protein</fullName>
    </submittedName>
</protein>
<name>U2M6Z1_9FIRM</name>
<keyword evidence="3" id="KW-1185">Reference proteome</keyword>
<dbReference type="AlphaFoldDB" id="U2M6Z1"/>
<dbReference type="Proteomes" id="UP000016662">
    <property type="component" value="Unassembled WGS sequence"/>
</dbReference>
<evidence type="ECO:0000256" key="1">
    <source>
        <dbReference type="SAM" id="Phobius"/>
    </source>
</evidence>
<dbReference type="RefSeq" id="WP_021680347.1">
    <property type="nucleotide sequence ID" value="NZ_KI260286.1"/>
</dbReference>
<keyword evidence="1" id="KW-1133">Transmembrane helix</keyword>
<dbReference type="STRING" id="411473.RUMCAL_00109"/>
<keyword evidence="1" id="KW-0472">Membrane</keyword>
<dbReference type="InterPro" id="IPR046061">
    <property type="entry name" value="DUF6019"/>
</dbReference>
<dbReference type="eggNOG" id="ENOG5032YKW">
    <property type="taxonomic scope" value="Bacteria"/>
</dbReference>
<dbReference type="Pfam" id="PF19483">
    <property type="entry name" value="DUF6019"/>
    <property type="match status" value="1"/>
</dbReference>
<gene>
    <name evidence="2" type="ORF">RUMCAL_00109</name>
</gene>
<reference evidence="2 3" key="1">
    <citation type="submission" date="2013-07" db="EMBL/GenBank/DDBJ databases">
        <authorList>
            <person name="Weinstock G."/>
            <person name="Sodergren E."/>
            <person name="Wylie T."/>
            <person name="Fulton L."/>
            <person name="Fulton R."/>
            <person name="Fronick C."/>
            <person name="O'Laughlin M."/>
            <person name="Godfrey J."/>
            <person name="Miner T."/>
            <person name="Herter B."/>
            <person name="Appelbaum E."/>
            <person name="Cordes M."/>
            <person name="Lek S."/>
            <person name="Wollam A."/>
            <person name="Pepin K.H."/>
            <person name="Palsikar V.B."/>
            <person name="Mitreva M."/>
            <person name="Wilson R.K."/>
        </authorList>
    </citation>
    <scope>NUCLEOTIDE SEQUENCE [LARGE SCALE GENOMIC DNA]</scope>
    <source>
        <strain evidence="2 3">ATCC 27760</strain>
    </source>
</reference>
<sequence length="63" mass="7230">MFEELGISFGTALIVLLALYFIVKWAVRNGIKEAYRDITGKVTTEDIEEEQIHDELGIDEEEK</sequence>
<comment type="caution">
    <text evidence="2">The sequence shown here is derived from an EMBL/GenBank/DDBJ whole genome shotgun (WGS) entry which is preliminary data.</text>
</comment>
<organism evidence="2 3">
    <name type="scientific">Ruminococcus callidus ATCC 27760</name>
    <dbReference type="NCBI Taxonomy" id="411473"/>
    <lineage>
        <taxon>Bacteria</taxon>
        <taxon>Bacillati</taxon>
        <taxon>Bacillota</taxon>
        <taxon>Clostridia</taxon>
        <taxon>Eubacteriales</taxon>
        <taxon>Oscillospiraceae</taxon>
        <taxon>Ruminococcus</taxon>
    </lineage>
</organism>
<dbReference type="EMBL" id="AWVF01000016">
    <property type="protein sequence ID" value="ERJ97509.1"/>
    <property type="molecule type" value="Genomic_DNA"/>
</dbReference>
<accession>U2M6Z1</accession>
<dbReference type="HOGENOM" id="CLU_193544_0_0_9"/>
<keyword evidence="1" id="KW-0812">Transmembrane</keyword>
<proteinExistence type="predicted"/>
<evidence type="ECO:0000313" key="3">
    <source>
        <dbReference type="Proteomes" id="UP000016662"/>
    </source>
</evidence>
<dbReference type="OrthoDB" id="9809966at2"/>